<evidence type="ECO:0000256" key="1">
    <source>
        <dbReference type="ARBA" id="ARBA00008945"/>
    </source>
</evidence>
<dbReference type="PROSITE" id="PS50881">
    <property type="entry name" value="S5_DSRBD"/>
    <property type="match status" value="1"/>
</dbReference>
<evidence type="ECO:0000256" key="6">
    <source>
        <dbReference type="PROSITE-ProRule" id="PRU00268"/>
    </source>
</evidence>
<dbReference type="Pfam" id="PF00333">
    <property type="entry name" value="Ribosomal_S5"/>
    <property type="match status" value="1"/>
</dbReference>
<dbReference type="InterPro" id="IPR000851">
    <property type="entry name" value="Ribosomal_uS5"/>
</dbReference>
<dbReference type="Gene3D" id="3.30.160.20">
    <property type="match status" value="1"/>
</dbReference>
<evidence type="ECO:0000256" key="7">
    <source>
        <dbReference type="RuleBase" id="RU003823"/>
    </source>
</evidence>
<evidence type="ECO:0000313" key="10">
    <source>
        <dbReference type="EMBL" id="CAD9097686.1"/>
    </source>
</evidence>
<dbReference type="PANTHER" id="PTHR13718">
    <property type="entry name" value="RIBOSOMAL S SUBUNIT"/>
    <property type="match status" value="1"/>
</dbReference>
<dbReference type="GO" id="GO:0003723">
    <property type="term" value="F:RNA binding"/>
    <property type="evidence" value="ECO:0007669"/>
    <property type="project" value="InterPro"/>
</dbReference>
<feature type="compositionally biased region" description="Gly residues" evidence="8">
    <location>
        <begin position="13"/>
        <end position="32"/>
    </location>
</feature>
<dbReference type="GO" id="GO:0003735">
    <property type="term" value="F:structural constituent of ribosome"/>
    <property type="evidence" value="ECO:0007669"/>
    <property type="project" value="UniProtKB-UniRule"/>
</dbReference>
<dbReference type="InterPro" id="IPR013810">
    <property type="entry name" value="Ribosomal_uS5_N"/>
</dbReference>
<dbReference type="FunFam" id="3.30.230.10:FF:000004">
    <property type="entry name" value="40S ribosomal protein S2"/>
    <property type="match status" value="1"/>
</dbReference>
<dbReference type="NCBIfam" id="TIGR01020">
    <property type="entry name" value="uS5_euk_arch"/>
    <property type="match status" value="1"/>
</dbReference>
<dbReference type="InterPro" id="IPR005324">
    <property type="entry name" value="Ribosomal_uS5_C"/>
</dbReference>
<dbReference type="InterPro" id="IPR005711">
    <property type="entry name" value="Ribosomal_uS5_euk/arc"/>
</dbReference>
<comment type="similarity">
    <text evidence="1 7">Belongs to the universal ribosomal protein uS5 family.</text>
</comment>
<evidence type="ECO:0000256" key="3">
    <source>
        <dbReference type="ARBA" id="ARBA00023274"/>
    </source>
</evidence>
<evidence type="ECO:0000256" key="8">
    <source>
        <dbReference type="SAM" id="MobiDB-lite"/>
    </source>
</evidence>
<dbReference type="InterPro" id="IPR020568">
    <property type="entry name" value="Ribosomal_Su5_D2-typ_SF"/>
</dbReference>
<dbReference type="GO" id="GO:0022627">
    <property type="term" value="C:cytosolic small ribosomal subunit"/>
    <property type="evidence" value="ECO:0007669"/>
    <property type="project" value="TreeGrafter"/>
</dbReference>
<organism evidence="10">
    <name type="scientific">Neobodo designis</name>
    <name type="common">Flagellated protozoan</name>
    <name type="synonym">Bodo designis</name>
    <dbReference type="NCBI Taxonomy" id="312471"/>
    <lineage>
        <taxon>Eukaryota</taxon>
        <taxon>Discoba</taxon>
        <taxon>Euglenozoa</taxon>
        <taxon>Kinetoplastea</taxon>
        <taxon>Metakinetoplastina</taxon>
        <taxon>Neobodonida</taxon>
        <taxon>Neobodo</taxon>
    </lineage>
</organism>
<dbReference type="InterPro" id="IPR018192">
    <property type="entry name" value="Ribosomal_uS5_N_CS"/>
</dbReference>
<sequence>MADASAPAPAEGQRGGRGFGRGRGGRGAGRGRGGAESKEWVPCTKLGRLVKENKVASLEEVYLFSIPIKEHQIVDKFLGEGTLKDEVMKIFPIQKVTSAGQRTRFKAYTVVGDENGHLGVGSRVGKEVAIAIRASLIAAKLNVIPVRRGYWGNKLGAPHTVPVKVTGKSGSVAVRLVPAPRGTGIVAAPVPTKILQFAGIEDVYTSAMGSTRTTPNFIMATFYALRKTYAFLTPDLWPETAGQRDPADEHSEFLSTFKAVQQA</sequence>
<keyword evidence="3 6" id="KW-0687">Ribonucleoprotein</keyword>
<name>A0A7S1PRE7_NEODS</name>
<dbReference type="GO" id="GO:0006412">
    <property type="term" value="P:translation"/>
    <property type="evidence" value="ECO:0007669"/>
    <property type="project" value="InterPro"/>
</dbReference>
<reference evidence="10" key="1">
    <citation type="submission" date="2021-01" db="EMBL/GenBank/DDBJ databases">
        <authorList>
            <person name="Corre E."/>
            <person name="Pelletier E."/>
            <person name="Niang G."/>
            <person name="Scheremetjew M."/>
            <person name="Finn R."/>
            <person name="Kale V."/>
            <person name="Holt S."/>
            <person name="Cochrane G."/>
            <person name="Meng A."/>
            <person name="Brown T."/>
            <person name="Cohen L."/>
        </authorList>
    </citation>
    <scope>NUCLEOTIDE SEQUENCE</scope>
    <source>
        <strain evidence="10">CCAP 1951/1</strain>
    </source>
</reference>
<evidence type="ECO:0000256" key="2">
    <source>
        <dbReference type="ARBA" id="ARBA00022980"/>
    </source>
</evidence>
<dbReference type="Gene3D" id="3.30.230.10">
    <property type="match status" value="1"/>
</dbReference>
<evidence type="ECO:0000256" key="4">
    <source>
        <dbReference type="ARBA" id="ARBA00035255"/>
    </source>
</evidence>
<evidence type="ECO:0000256" key="5">
    <source>
        <dbReference type="ARBA" id="ARBA00035407"/>
    </source>
</evidence>
<feature type="region of interest" description="Disordered" evidence="8">
    <location>
        <begin position="1"/>
        <end position="37"/>
    </location>
</feature>
<dbReference type="PANTHER" id="PTHR13718:SF4">
    <property type="entry name" value="40S RIBOSOMAL PROTEIN S2"/>
    <property type="match status" value="1"/>
</dbReference>
<dbReference type="Pfam" id="PF03719">
    <property type="entry name" value="Ribosomal_S5_C"/>
    <property type="match status" value="1"/>
</dbReference>
<protein>
    <recommendedName>
        <fullName evidence="4">Small ribosomal subunit protein uS5</fullName>
    </recommendedName>
    <alternativeName>
        <fullName evidence="5">40S ribosomal protein S2</fullName>
    </alternativeName>
</protein>
<feature type="domain" description="S5 DRBM" evidence="9">
    <location>
        <begin position="83"/>
        <end position="146"/>
    </location>
</feature>
<dbReference type="AlphaFoldDB" id="A0A7S1PRE7"/>
<dbReference type="SUPFAM" id="SSF54768">
    <property type="entry name" value="dsRNA-binding domain-like"/>
    <property type="match status" value="1"/>
</dbReference>
<evidence type="ECO:0000259" key="9">
    <source>
        <dbReference type="PROSITE" id="PS50881"/>
    </source>
</evidence>
<dbReference type="EMBL" id="HBGF01008028">
    <property type="protein sequence ID" value="CAD9097686.1"/>
    <property type="molecule type" value="Transcribed_RNA"/>
</dbReference>
<keyword evidence="2 6" id="KW-0689">Ribosomal protein</keyword>
<dbReference type="FunFam" id="3.30.160.20:FF:000067">
    <property type="entry name" value="40S ribosomal protein S2"/>
    <property type="match status" value="1"/>
</dbReference>
<gene>
    <name evidence="10" type="ORF">NDES1114_LOCUS5434</name>
</gene>
<proteinExistence type="inferred from homology"/>
<dbReference type="PROSITE" id="PS00585">
    <property type="entry name" value="RIBOSOMAL_S5"/>
    <property type="match status" value="1"/>
</dbReference>
<dbReference type="InterPro" id="IPR014721">
    <property type="entry name" value="Ribsml_uS5_D2-typ_fold_subgr"/>
</dbReference>
<dbReference type="SUPFAM" id="SSF54211">
    <property type="entry name" value="Ribosomal protein S5 domain 2-like"/>
    <property type="match status" value="1"/>
</dbReference>
<accession>A0A7S1PRE7</accession>